<proteinExistence type="predicted"/>
<organism evidence="1">
    <name type="scientific">viral metagenome</name>
    <dbReference type="NCBI Taxonomy" id="1070528"/>
    <lineage>
        <taxon>unclassified sequences</taxon>
        <taxon>metagenomes</taxon>
        <taxon>organismal metagenomes</taxon>
    </lineage>
</organism>
<evidence type="ECO:0000313" key="1">
    <source>
        <dbReference type="EMBL" id="QJB03081.1"/>
    </source>
</evidence>
<accession>A0A6M3M5D2</accession>
<dbReference type="EMBL" id="MT143823">
    <property type="protein sequence ID" value="QJB03081.1"/>
    <property type="molecule type" value="Genomic_DNA"/>
</dbReference>
<gene>
    <name evidence="1" type="ORF">MM171B00920_0019</name>
</gene>
<protein>
    <submittedName>
        <fullName evidence="1">Uncharacterized protein</fullName>
    </submittedName>
</protein>
<dbReference type="AlphaFoldDB" id="A0A6M3M5D2"/>
<name>A0A6M3M5D2_9ZZZZ</name>
<reference evidence="1" key="1">
    <citation type="submission" date="2020-03" db="EMBL/GenBank/DDBJ databases">
        <title>The deep terrestrial virosphere.</title>
        <authorList>
            <person name="Holmfeldt K."/>
            <person name="Nilsson E."/>
            <person name="Simone D."/>
            <person name="Lopez-Fernandez M."/>
            <person name="Wu X."/>
            <person name="de Brujin I."/>
            <person name="Lundin D."/>
            <person name="Andersson A."/>
            <person name="Bertilsson S."/>
            <person name="Dopson M."/>
        </authorList>
    </citation>
    <scope>NUCLEOTIDE SEQUENCE</scope>
    <source>
        <strain evidence="1">MM171B00920</strain>
    </source>
</reference>
<sequence length="59" mass="6665">MFLGKNFVIFVASRLIINLLMGNTVVKKIGVVVQKQREKELDGLLRGKSGYALLVERNF</sequence>